<sequence>MSPRTAEHMTWHQAHHVVDGVTVHPSYGEAWKCFNSVHPHFSAESRNVRLGLCTDRFNPFGSFAVPYSRWPVILTVYNLPPGMCMRPEFMFLSTVIPNPSSPGWNIDVCLRPLIDELVQLWSSEALTYDILRKQNFLIKAALMWTINDFPAYGMLSGWSTHEKLACPYYMENNKAFTLANGEYGDIVFGLQSGKQKFRGFGLTHNWLREYLHPARQNFKKLVSTMCNGEFYDKEPSEAFDFFDQLAENTKQWETSLPVHVESRNTISHSSGKFQLKETDDLNARLASLARKEVLYGQTSDSSNVRKPFPNQVGNPYSETYNPGWRNHPNFGWRNEGSSIPQTFQPPPQPFHAPTHNTYQPPHKRSLEDTLQQFMQTQGGINNQVYKFQDQTNRTLDDIRSQLTKLTQSLSIQEKGKIPAQPMPNPRGQVHMSESSPSEPSNHEQVQAITTLRSGKIVDKGVGFRIPKGIVEEKSRESEEGIKTQVTNENLKFVPRAPFPQRLGKPKQDLMNSEIYELFKQVKVNIPLLDAIKQVPSYAKFLKDLCTVKRRLNVKERAFLTEHASAIIQFKTPPKYKDPGCPTISCIIGSHKIDQALLDLGASVNLIPYTVYEQLVILGRPFLATSNALINCRNGVMKLSFGNMTVEMNIFNVSKQIGEHEDIREVDFIQTVCQEHFERVWIKDPLERTLIHDERFCQWTPSFEPLISPQAKVEEPLVQPDKLERKPLPSDLKYAFLGEDESYPIVISSKLSIEQEDGYSGYNQIEISLEDQEKTTFTCPFGTYAYRRMPFGLCNAPATFQRCMMSIFSDMVENFLEVFMDDFSVYGDSYELCLMNLEKVLESDHAALKYLLTKQDAKPRLACGGHFSSKKTIAKILQCGFYWPTMFKDVHAFCVACDRCQRLGSLTRRNMMPLNPILVLEIFDCWGIDFMGPFPSSFGYQFILVAVDYVSKWVEAIASRTNDHRVVVKFLKENIFSRFGMPRAMISDGGKHFCNKPVGILMRKYGVIHKVSTPYHPQTSGQAELANREIKNILEKTVNPNRKDWSLRLVDKDPYS</sequence>
<dbReference type="InterPro" id="IPR000477">
    <property type="entry name" value="RT_dom"/>
</dbReference>
<dbReference type="GO" id="GO:0015074">
    <property type="term" value="P:DNA integration"/>
    <property type="evidence" value="ECO:0007669"/>
    <property type="project" value="InterPro"/>
</dbReference>
<reference evidence="4" key="1">
    <citation type="submission" date="2025-08" db="UniProtKB">
        <authorList>
            <consortium name="RefSeq"/>
        </authorList>
    </citation>
    <scope>IDENTIFICATION</scope>
</reference>
<evidence type="ECO:0000313" key="4">
    <source>
        <dbReference type="RefSeq" id="XP_011012264.1"/>
    </source>
</evidence>
<evidence type="ECO:0000259" key="2">
    <source>
        <dbReference type="PROSITE" id="PS50994"/>
    </source>
</evidence>
<dbReference type="PROSITE" id="PS50994">
    <property type="entry name" value="INTEGRASE"/>
    <property type="match status" value="1"/>
</dbReference>
<evidence type="ECO:0000313" key="3">
    <source>
        <dbReference type="Proteomes" id="UP000694918"/>
    </source>
</evidence>
<dbReference type="RefSeq" id="XP_011012264.1">
    <property type="nucleotide sequence ID" value="XM_011013962.1"/>
</dbReference>
<dbReference type="GeneID" id="105116554"/>
<dbReference type="Pfam" id="PF00665">
    <property type="entry name" value="rve"/>
    <property type="match status" value="1"/>
</dbReference>
<dbReference type="Gene3D" id="3.30.420.10">
    <property type="entry name" value="Ribonuclease H-like superfamily/Ribonuclease H"/>
    <property type="match status" value="1"/>
</dbReference>
<dbReference type="InterPro" id="IPR001584">
    <property type="entry name" value="Integrase_cat-core"/>
</dbReference>
<dbReference type="InterPro" id="IPR004242">
    <property type="entry name" value="Transposase_21"/>
</dbReference>
<keyword evidence="3" id="KW-1185">Reference proteome</keyword>
<dbReference type="Proteomes" id="UP000694918">
    <property type="component" value="Unplaced"/>
</dbReference>
<dbReference type="Gene3D" id="1.10.340.70">
    <property type="match status" value="1"/>
</dbReference>
<dbReference type="PANTHER" id="PTHR47266">
    <property type="entry name" value="ENDONUCLEASE-RELATED"/>
    <property type="match status" value="1"/>
</dbReference>
<dbReference type="InterPro" id="IPR012337">
    <property type="entry name" value="RNaseH-like_sf"/>
</dbReference>
<dbReference type="InterPro" id="IPR043128">
    <property type="entry name" value="Rev_trsase/Diguanyl_cyclase"/>
</dbReference>
<evidence type="ECO:0000256" key="1">
    <source>
        <dbReference type="SAM" id="MobiDB-lite"/>
    </source>
</evidence>
<gene>
    <name evidence="4" type="primary">LOC105116554</name>
</gene>
<dbReference type="KEGG" id="peu:105116554"/>
<dbReference type="SUPFAM" id="SSF53098">
    <property type="entry name" value="Ribonuclease H-like"/>
    <property type="match status" value="1"/>
</dbReference>
<feature type="domain" description="Integrase catalytic" evidence="2">
    <location>
        <begin position="911"/>
        <end position="1055"/>
    </location>
</feature>
<accession>A0AAJ6TK11</accession>
<dbReference type="Pfam" id="PF17921">
    <property type="entry name" value="Integrase_H2C2"/>
    <property type="match status" value="1"/>
</dbReference>
<dbReference type="GO" id="GO:0003676">
    <property type="term" value="F:nucleic acid binding"/>
    <property type="evidence" value="ECO:0007669"/>
    <property type="project" value="InterPro"/>
</dbReference>
<dbReference type="SUPFAM" id="SSF56672">
    <property type="entry name" value="DNA/RNA polymerases"/>
    <property type="match status" value="1"/>
</dbReference>
<dbReference type="InterPro" id="IPR043502">
    <property type="entry name" value="DNA/RNA_pol_sf"/>
</dbReference>
<dbReference type="InterPro" id="IPR041588">
    <property type="entry name" value="Integrase_H2C2"/>
</dbReference>
<feature type="region of interest" description="Disordered" evidence="1">
    <location>
        <begin position="413"/>
        <end position="445"/>
    </location>
</feature>
<dbReference type="Gene3D" id="2.40.70.10">
    <property type="entry name" value="Acid Proteases"/>
    <property type="match status" value="1"/>
</dbReference>
<protein>
    <submittedName>
        <fullName evidence="4">Uncharacterized protein LOC105116554</fullName>
    </submittedName>
</protein>
<dbReference type="Gene3D" id="3.10.10.10">
    <property type="entry name" value="HIV Type 1 Reverse Transcriptase, subunit A, domain 1"/>
    <property type="match status" value="1"/>
</dbReference>
<dbReference type="InterPro" id="IPR052160">
    <property type="entry name" value="Gypsy_RT_Integrase-like"/>
</dbReference>
<proteinExistence type="predicted"/>
<name>A0AAJ6TK11_POPEU</name>
<dbReference type="Gene3D" id="3.30.70.270">
    <property type="match status" value="1"/>
</dbReference>
<dbReference type="Pfam" id="PF00078">
    <property type="entry name" value="RVT_1"/>
    <property type="match status" value="1"/>
</dbReference>
<dbReference type="InterPro" id="IPR036397">
    <property type="entry name" value="RNaseH_sf"/>
</dbReference>
<dbReference type="CDD" id="cd01647">
    <property type="entry name" value="RT_LTR"/>
    <property type="match status" value="1"/>
</dbReference>
<dbReference type="InterPro" id="IPR021109">
    <property type="entry name" value="Peptidase_aspartic_dom_sf"/>
</dbReference>
<organism evidence="3 4">
    <name type="scientific">Populus euphratica</name>
    <name type="common">Euphrates poplar</name>
    <dbReference type="NCBI Taxonomy" id="75702"/>
    <lineage>
        <taxon>Eukaryota</taxon>
        <taxon>Viridiplantae</taxon>
        <taxon>Streptophyta</taxon>
        <taxon>Embryophyta</taxon>
        <taxon>Tracheophyta</taxon>
        <taxon>Spermatophyta</taxon>
        <taxon>Magnoliopsida</taxon>
        <taxon>eudicotyledons</taxon>
        <taxon>Gunneridae</taxon>
        <taxon>Pentapetalae</taxon>
        <taxon>rosids</taxon>
        <taxon>fabids</taxon>
        <taxon>Malpighiales</taxon>
        <taxon>Salicaceae</taxon>
        <taxon>Saliceae</taxon>
        <taxon>Populus</taxon>
    </lineage>
</organism>
<dbReference type="AlphaFoldDB" id="A0AAJ6TK11"/>
<dbReference type="Pfam" id="PF02992">
    <property type="entry name" value="Transposase_21"/>
    <property type="match status" value="1"/>
</dbReference>